<dbReference type="UniPathway" id="UPA00094"/>
<dbReference type="Pfam" id="PF01151">
    <property type="entry name" value="ELO"/>
    <property type="match status" value="1"/>
</dbReference>
<evidence type="ECO:0000256" key="7">
    <source>
        <dbReference type="ARBA" id="ARBA00022989"/>
    </source>
</evidence>
<feature type="transmembrane region" description="Helical" evidence="11">
    <location>
        <begin position="26"/>
        <end position="46"/>
    </location>
</feature>
<keyword evidence="6 11" id="KW-0276">Fatty acid metabolism</keyword>
<evidence type="ECO:0000256" key="3">
    <source>
        <dbReference type="ARBA" id="ARBA00022516"/>
    </source>
</evidence>
<evidence type="ECO:0000256" key="8">
    <source>
        <dbReference type="ARBA" id="ARBA00023098"/>
    </source>
</evidence>
<dbReference type="GO" id="GO:0034626">
    <property type="term" value="P:fatty acid elongation, polyunsaturated fatty acid"/>
    <property type="evidence" value="ECO:0007669"/>
    <property type="project" value="TreeGrafter"/>
</dbReference>
<dbReference type="PANTHER" id="PTHR11157:SF29">
    <property type="entry name" value="ELONGATION OF LONG CHAIN FATTY ACIDS PROTEIN 5"/>
    <property type="match status" value="1"/>
</dbReference>
<feature type="transmembrane region" description="Helical" evidence="11">
    <location>
        <begin position="90"/>
        <end position="112"/>
    </location>
</feature>
<dbReference type="GO" id="GO:0030148">
    <property type="term" value="P:sphingolipid biosynthetic process"/>
    <property type="evidence" value="ECO:0007669"/>
    <property type="project" value="TreeGrafter"/>
</dbReference>
<dbReference type="PANTHER" id="PTHR11157">
    <property type="entry name" value="FATTY ACID ACYL TRANSFERASE-RELATED"/>
    <property type="match status" value="1"/>
</dbReference>
<keyword evidence="4 11" id="KW-0808">Transferase</keyword>
<dbReference type="GO" id="GO:0042761">
    <property type="term" value="P:very long-chain fatty acid biosynthetic process"/>
    <property type="evidence" value="ECO:0007669"/>
    <property type="project" value="TreeGrafter"/>
</dbReference>
<comment type="catalytic activity">
    <reaction evidence="11">
        <text>a very-long-chain acyl-CoA + malonyl-CoA + H(+) = a very-long-chain 3-oxoacyl-CoA + CO2 + CoA</text>
        <dbReference type="Rhea" id="RHEA:32727"/>
        <dbReference type="ChEBI" id="CHEBI:15378"/>
        <dbReference type="ChEBI" id="CHEBI:16526"/>
        <dbReference type="ChEBI" id="CHEBI:57287"/>
        <dbReference type="ChEBI" id="CHEBI:57384"/>
        <dbReference type="ChEBI" id="CHEBI:90725"/>
        <dbReference type="ChEBI" id="CHEBI:90736"/>
        <dbReference type="EC" id="2.3.1.199"/>
    </reaction>
</comment>
<evidence type="ECO:0000256" key="1">
    <source>
        <dbReference type="ARBA" id="ARBA00004141"/>
    </source>
</evidence>
<comment type="caution">
    <text evidence="12">The sequence shown here is derived from an EMBL/GenBank/DDBJ whole genome shotgun (WGS) entry which is preliminary data.</text>
</comment>
<dbReference type="OrthoDB" id="10259681at2759"/>
<keyword evidence="9 11" id="KW-0472">Membrane</keyword>
<evidence type="ECO:0000313" key="13">
    <source>
        <dbReference type="Proteomes" id="UP000252519"/>
    </source>
</evidence>
<comment type="pathway">
    <text evidence="2">Lipid metabolism; fatty acid biosynthesis.</text>
</comment>
<comment type="subcellular location">
    <subcellularLocation>
        <location evidence="1">Membrane</location>
        <topology evidence="1">Multi-pass membrane protein</topology>
    </subcellularLocation>
</comment>
<dbReference type="GO" id="GO:0034625">
    <property type="term" value="P:fatty acid elongation, monounsaturated fatty acid"/>
    <property type="evidence" value="ECO:0007669"/>
    <property type="project" value="TreeGrafter"/>
</dbReference>
<evidence type="ECO:0000256" key="4">
    <source>
        <dbReference type="ARBA" id="ARBA00022679"/>
    </source>
</evidence>
<dbReference type="Proteomes" id="UP000252519">
    <property type="component" value="Unassembled WGS sequence"/>
</dbReference>
<keyword evidence="13" id="KW-1185">Reference proteome</keyword>
<evidence type="ECO:0000256" key="10">
    <source>
        <dbReference type="ARBA" id="ARBA00023160"/>
    </source>
</evidence>
<keyword evidence="5 11" id="KW-0812">Transmembrane</keyword>
<comment type="caution">
    <text evidence="11">Lacks conserved residue(s) required for the propagation of feature annotation.</text>
</comment>
<name>A0A368GCL7_ANCCA</name>
<dbReference type="AlphaFoldDB" id="A0A368GCL7"/>
<evidence type="ECO:0000256" key="2">
    <source>
        <dbReference type="ARBA" id="ARBA00005194"/>
    </source>
</evidence>
<gene>
    <name evidence="12" type="ORF">ANCCAN_12557</name>
</gene>
<keyword evidence="7 11" id="KW-1133">Transmembrane helix</keyword>
<protein>
    <recommendedName>
        <fullName evidence="11">Elongation of very long chain fatty acids protein</fullName>
        <ecNumber evidence="11">2.3.1.199</ecNumber>
    </recommendedName>
    <alternativeName>
        <fullName evidence="11">Very-long-chain 3-oxoacyl-CoA synthase</fullName>
    </alternativeName>
</protein>
<dbReference type="STRING" id="29170.A0A368GCL7"/>
<organism evidence="12 13">
    <name type="scientific">Ancylostoma caninum</name>
    <name type="common">Dog hookworm</name>
    <dbReference type="NCBI Taxonomy" id="29170"/>
    <lineage>
        <taxon>Eukaryota</taxon>
        <taxon>Metazoa</taxon>
        <taxon>Ecdysozoa</taxon>
        <taxon>Nematoda</taxon>
        <taxon>Chromadorea</taxon>
        <taxon>Rhabditida</taxon>
        <taxon>Rhabditina</taxon>
        <taxon>Rhabditomorpha</taxon>
        <taxon>Strongyloidea</taxon>
        <taxon>Ancylostomatidae</taxon>
        <taxon>Ancylostomatinae</taxon>
        <taxon>Ancylostoma</taxon>
    </lineage>
</organism>
<evidence type="ECO:0000256" key="11">
    <source>
        <dbReference type="RuleBase" id="RU361115"/>
    </source>
</evidence>
<evidence type="ECO:0000313" key="12">
    <source>
        <dbReference type="EMBL" id="RCN41448.1"/>
    </source>
</evidence>
<sequence>MFQFRYHHALTGYYAIVNYHEDNAHMFWIVWMNYGIHAAMYSYYCLRSLKVRVPPQVAQIITTSQMIQFIFGMATQLHAGYLSMTSKGPVAVTFRGCSIGFFMLFTYFLLWIRFYNESYYSKGGKKYVAHASGNTKKDN</sequence>
<reference evidence="12 13" key="1">
    <citation type="submission" date="2014-10" db="EMBL/GenBank/DDBJ databases">
        <title>Draft genome of the hookworm Ancylostoma caninum.</title>
        <authorList>
            <person name="Mitreva M."/>
        </authorList>
    </citation>
    <scope>NUCLEOTIDE SEQUENCE [LARGE SCALE GENOMIC DNA]</scope>
    <source>
        <strain evidence="12 13">Baltimore</strain>
    </source>
</reference>
<dbReference type="GO" id="GO:0005789">
    <property type="term" value="C:endoplasmic reticulum membrane"/>
    <property type="evidence" value="ECO:0007669"/>
    <property type="project" value="TreeGrafter"/>
</dbReference>
<evidence type="ECO:0000256" key="6">
    <source>
        <dbReference type="ARBA" id="ARBA00022832"/>
    </source>
</evidence>
<dbReference type="GO" id="GO:0019367">
    <property type="term" value="P:fatty acid elongation, saturated fatty acid"/>
    <property type="evidence" value="ECO:0007669"/>
    <property type="project" value="TreeGrafter"/>
</dbReference>
<dbReference type="EMBL" id="JOJR01000235">
    <property type="protein sequence ID" value="RCN41448.1"/>
    <property type="molecule type" value="Genomic_DNA"/>
</dbReference>
<keyword evidence="10 11" id="KW-0275">Fatty acid biosynthesis</keyword>
<keyword evidence="8 11" id="KW-0443">Lipid metabolism</keyword>
<accession>A0A368GCL7</accession>
<dbReference type="EC" id="2.3.1.199" evidence="11"/>
<evidence type="ECO:0000256" key="9">
    <source>
        <dbReference type="ARBA" id="ARBA00023136"/>
    </source>
</evidence>
<dbReference type="InterPro" id="IPR002076">
    <property type="entry name" value="ELO_fam"/>
</dbReference>
<proteinExistence type="inferred from homology"/>
<evidence type="ECO:0000256" key="5">
    <source>
        <dbReference type="ARBA" id="ARBA00022692"/>
    </source>
</evidence>
<comment type="similarity">
    <text evidence="11">Belongs to the ELO family.</text>
</comment>
<dbReference type="GO" id="GO:0009922">
    <property type="term" value="F:fatty acid elongase activity"/>
    <property type="evidence" value="ECO:0007669"/>
    <property type="project" value="UniProtKB-EC"/>
</dbReference>
<keyword evidence="3 11" id="KW-0444">Lipid biosynthesis</keyword>